<accession>A0A2T5U0N0</accession>
<name>A0A2T5U0N0_9SPHN</name>
<dbReference type="Pfam" id="PF14534">
    <property type="entry name" value="DUF4440"/>
    <property type="match status" value="1"/>
</dbReference>
<proteinExistence type="predicted"/>
<keyword evidence="1" id="KW-0732">Signal</keyword>
<dbReference type="EMBL" id="QAYE01000008">
    <property type="protein sequence ID" value="PTW45052.1"/>
    <property type="molecule type" value="Genomic_DNA"/>
</dbReference>
<dbReference type="Gene3D" id="3.10.450.50">
    <property type="match status" value="1"/>
</dbReference>
<gene>
    <name evidence="3" type="ORF">C8J25_108143</name>
</gene>
<feature type="chain" id="PRO_5015735735" evidence="1">
    <location>
        <begin position="20"/>
        <end position="140"/>
    </location>
</feature>
<evidence type="ECO:0000313" key="3">
    <source>
        <dbReference type="EMBL" id="PTW45052.1"/>
    </source>
</evidence>
<evidence type="ECO:0000259" key="2">
    <source>
        <dbReference type="Pfam" id="PF14534"/>
    </source>
</evidence>
<dbReference type="AlphaFoldDB" id="A0A2T5U0N0"/>
<sequence length="140" mass="14983">MRPMMLPFAIVAIAAPAIAQTPAEIAIRKGMEASAAGWNAGDLARFMDIYADDAVFVTPKGLLRGKPAIADKYRSSFSGTGNARGKLSFAFLEMRGLDPAHAMLFARWTLTGASTSESGMTTLVFERRGGAWKIISDHSS</sequence>
<evidence type="ECO:0000313" key="4">
    <source>
        <dbReference type="Proteomes" id="UP000244013"/>
    </source>
</evidence>
<feature type="domain" description="DUF4440" evidence="2">
    <location>
        <begin position="33"/>
        <end position="134"/>
    </location>
</feature>
<protein>
    <submittedName>
        <fullName evidence="3">Uncharacterized protein (TIGR02246 family)</fullName>
    </submittedName>
</protein>
<organism evidence="3 4">
    <name type="scientific">Sphingomonas faeni</name>
    <dbReference type="NCBI Taxonomy" id="185950"/>
    <lineage>
        <taxon>Bacteria</taxon>
        <taxon>Pseudomonadati</taxon>
        <taxon>Pseudomonadota</taxon>
        <taxon>Alphaproteobacteria</taxon>
        <taxon>Sphingomonadales</taxon>
        <taxon>Sphingomonadaceae</taxon>
        <taxon>Sphingomonas</taxon>
    </lineage>
</organism>
<dbReference type="InterPro" id="IPR027843">
    <property type="entry name" value="DUF4440"/>
</dbReference>
<dbReference type="InterPro" id="IPR032710">
    <property type="entry name" value="NTF2-like_dom_sf"/>
</dbReference>
<feature type="signal peptide" evidence="1">
    <location>
        <begin position="1"/>
        <end position="19"/>
    </location>
</feature>
<evidence type="ECO:0000256" key="1">
    <source>
        <dbReference type="SAM" id="SignalP"/>
    </source>
</evidence>
<dbReference type="Proteomes" id="UP000244013">
    <property type="component" value="Unassembled WGS sequence"/>
</dbReference>
<dbReference type="NCBIfam" id="TIGR02246">
    <property type="entry name" value="SgcJ/EcaC family oxidoreductase"/>
    <property type="match status" value="1"/>
</dbReference>
<dbReference type="CDD" id="cd00531">
    <property type="entry name" value="NTF2_like"/>
    <property type="match status" value="1"/>
</dbReference>
<dbReference type="InterPro" id="IPR011944">
    <property type="entry name" value="Steroid_delta5-4_isomerase"/>
</dbReference>
<reference evidence="3 4" key="1">
    <citation type="submission" date="2018-04" db="EMBL/GenBank/DDBJ databases">
        <title>Genomic Encyclopedia of Type Strains, Phase III (KMG-III): the genomes of soil and plant-associated and newly described type strains.</title>
        <authorList>
            <person name="Whitman W."/>
        </authorList>
    </citation>
    <scope>NUCLEOTIDE SEQUENCE [LARGE SCALE GENOMIC DNA]</scope>
    <source>
        <strain evidence="3 4">MA-olki</strain>
    </source>
</reference>
<comment type="caution">
    <text evidence="3">The sequence shown here is derived from an EMBL/GenBank/DDBJ whole genome shotgun (WGS) entry which is preliminary data.</text>
</comment>
<dbReference type="SUPFAM" id="SSF54427">
    <property type="entry name" value="NTF2-like"/>
    <property type="match status" value="1"/>
</dbReference>